<dbReference type="AlphaFoldDB" id="A0A6J4QU44"/>
<name>A0A6J4QU44_9PSEU</name>
<keyword evidence="3" id="KW-0560">Oxidoreductase</keyword>
<keyword evidence="4" id="KW-0408">Iron</keyword>
<dbReference type="PANTHER" id="PTHR43498:SF1">
    <property type="entry name" value="COB--COM HETERODISULFIDE REDUCTASE IRON-SULFUR SUBUNIT A"/>
    <property type="match status" value="1"/>
</dbReference>
<dbReference type="GO" id="GO:0016491">
    <property type="term" value="F:oxidoreductase activity"/>
    <property type="evidence" value="ECO:0007669"/>
    <property type="project" value="UniProtKB-KW"/>
</dbReference>
<evidence type="ECO:0000256" key="3">
    <source>
        <dbReference type="ARBA" id="ARBA00023002"/>
    </source>
</evidence>
<evidence type="ECO:0000256" key="4">
    <source>
        <dbReference type="ARBA" id="ARBA00023004"/>
    </source>
</evidence>
<proteinExistence type="predicted"/>
<dbReference type="InterPro" id="IPR036188">
    <property type="entry name" value="FAD/NAD-bd_sf"/>
</dbReference>
<evidence type="ECO:0000256" key="1">
    <source>
        <dbReference type="ARBA" id="ARBA00022485"/>
    </source>
</evidence>
<dbReference type="GO" id="GO:0051539">
    <property type="term" value="F:4 iron, 4 sulfur cluster binding"/>
    <property type="evidence" value="ECO:0007669"/>
    <property type="project" value="UniProtKB-KW"/>
</dbReference>
<keyword evidence="1" id="KW-0004">4Fe-4S</keyword>
<dbReference type="PANTHER" id="PTHR43498">
    <property type="entry name" value="FERREDOXIN:COB-COM HETERODISULFIDE REDUCTASE SUBUNIT A"/>
    <property type="match status" value="1"/>
</dbReference>
<dbReference type="GO" id="GO:0046872">
    <property type="term" value="F:metal ion binding"/>
    <property type="evidence" value="ECO:0007669"/>
    <property type="project" value="UniProtKB-KW"/>
</dbReference>
<evidence type="ECO:0000313" key="6">
    <source>
        <dbReference type="EMBL" id="CAA9446514.1"/>
    </source>
</evidence>
<protein>
    <recommendedName>
        <fullName evidence="7">FAD dependent oxidoreductase</fullName>
    </recommendedName>
</protein>
<dbReference type="InterPro" id="IPR039650">
    <property type="entry name" value="HdrA-like"/>
</dbReference>
<gene>
    <name evidence="6" type="ORF">AVDCRST_MAG66-4462</name>
</gene>
<evidence type="ECO:0000256" key="2">
    <source>
        <dbReference type="ARBA" id="ARBA00022723"/>
    </source>
</evidence>
<dbReference type="Pfam" id="PF12831">
    <property type="entry name" value="FAD_oxidored"/>
    <property type="match status" value="1"/>
</dbReference>
<dbReference type="EMBL" id="CADCUS010000602">
    <property type="protein sequence ID" value="CAA9446514.1"/>
    <property type="molecule type" value="Genomic_DNA"/>
</dbReference>
<reference evidence="6" key="1">
    <citation type="submission" date="2020-02" db="EMBL/GenBank/DDBJ databases">
        <authorList>
            <person name="Meier V. D."/>
        </authorList>
    </citation>
    <scope>NUCLEOTIDE SEQUENCE</scope>
    <source>
        <strain evidence="6">AVDCRST_MAG66</strain>
    </source>
</reference>
<evidence type="ECO:0000256" key="5">
    <source>
        <dbReference type="ARBA" id="ARBA00023014"/>
    </source>
</evidence>
<accession>A0A6J4QU44</accession>
<keyword evidence="5" id="KW-0411">Iron-sulfur</keyword>
<dbReference type="SUPFAM" id="SSF51905">
    <property type="entry name" value="FAD/NAD(P)-binding domain"/>
    <property type="match status" value="1"/>
</dbReference>
<sequence length="576" mass="61907">MRLTCSLRRPDRPRASRSRVLLRGAVAVLTVALVLVPGVAPAAPSTRIDRDVVVYGGTPAGVAAAVAAADAGAKVTLLAEGSTVGGMMSNGISASDIGSPGAVTGIAKEFFAQVRKHYGDPTTWRFEPRVAERIFRDMLTRHGVQVRTKAPLTRVVVKNRKITCLVVPTARSYCAENFVDASYTGDALAMAGVPARLGLADLLDHQESLPLARDWEKVVAAPADRADATAAYLQNPFIRIEPGTLPPYRDVYAQGGPSLAYRLCVTPDAARAVPFRPAANYAQLLPSFKLLAGSMGPAIRTESNGTLNSDIFQLARIPGGKYDLNAGWKAFTNIPAPAGYFTSRASRTHHNTVLRNYIESFFYFVGNDPSVPAALRTEFSRFGLCADEFVDNGNWPREPYVREALRIHGRYTMTERDLFTTRTKSGAIALGSYNVDIKISQWVSVDGALFRDRSVHSTAPVYEIPYTAMVPRAGSVLNVLAPVAVSSSPTAYGSLRMEPQYMSMGQAAGIAAALGARTNRTTASLPAAWVQKELRAGGTLHKAVDVCRAIARNHRPGGGYTADCSQVLPVAPRPLY</sequence>
<organism evidence="6">
    <name type="scientific">uncultured Pseudonocardia sp</name>
    <dbReference type="NCBI Taxonomy" id="211455"/>
    <lineage>
        <taxon>Bacteria</taxon>
        <taxon>Bacillati</taxon>
        <taxon>Actinomycetota</taxon>
        <taxon>Actinomycetes</taxon>
        <taxon>Pseudonocardiales</taxon>
        <taxon>Pseudonocardiaceae</taxon>
        <taxon>Pseudonocardia</taxon>
        <taxon>environmental samples</taxon>
    </lineage>
</organism>
<evidence type="ECO:0008006" key="7">
    <source>
        <dbReference type="Google" id="ProtNLM"/>
    </source>
</evidence>
<dbReference type="Gene3D" id="3.50.50.60">
    <property type="entry name" value="FAD/NAD(P)-binding domain"/>
    <property type="match status" value="1"/>
</dbReference>
<keyword evidence="2" id="KW-0479">Metal-binding</keyword>